<keyword evidence="1" id="KW-1133">Transmembrane helix</keyword>
<gene>
    <name evidence="2" type="ORF">TCDM_09781</name>
</gene>
<dbReference type="VEuPathDB" id="TriTrypDB:TCDM_09781"/>
<keyword evidence="1" id="KW-0472">Membrane</keyword>
<evidence type="ECO:0000313" key="2">
    <source>
        <dbReference type="EMBL" id="ESS62542.1"/>
    </source>
</evidence>
<evidence type="ECO:0000256" key="1">
    <source>
        <dbReference type="SAM" id="Phobius"/>
    </source>
</evidence>
<comment type="caution">
    <text evidence="2">The sequence shown here is derived from an EMBL/GenBank/DDBJ whole genome shotgun (WGS) entry which is preliminary data.</text>
</comment>
<dbReference type="Proteomes" id="UP000017861">
    <property type="component" value="Unassembled WGS sequence"/>
</dbReference>
<accession>V5B963</accession>
<proteinExistence type="predicted"/>
<evidence type="ECO:0000313" key="3">
    <source>
        <dbReference type="Proteomes" id="UP000017861"/>
    </source>
</evidence>
<dbReference type="EMBL" id="AYLP01000177">
    <property type="protein sequence ID" value="ESS62542.1"/>
    <property type="molecule type" value="Genomic_DNA"/>
</dbReference>
<feature type="transmembrane region" description="Helical" evidence="1">
    <location>
        <begin position="202"/>
        <end position="223"/>
    </location>
</feature>
<keyword evidence="1" id="KW-0812">Transmembrane</keyword>
<reference evidence="2 3" key="1">
    <citation type="journal article" date="2014" name="Genome Announc.">
        <title>Trypanosoma cruzi Clone Dm28c Draft Genome Sequence.</title>
        <authorList>
            <person name="Grisard E.C."/>
            <person name="Teixeira S.M."/>
            <person name="de Almeida L.G."/>
            <person name="Stoco P.H."/>
            <person name="Gerber A.L."/>
            <person name="Talavera-Lopez C."/>
            <person name="Lima O.C."/>
            <person name="Andersson B."/>
            <person name="de Vasconcelos A.T."/>
        </authorList>
    </citation>
    <scope>NUCLEOTIDE SEQUENCE [LARGE SCALE GENOMIC DNA]</scope>
    <source>
        <strain evidence="2 3">Dm28c</strain>
    </source>
</reference>
<dbReference type="OrthoDB" id="10632740at2759"/>
<protein>
    <submittedName>
        <fullName evidence="2">Uncharacterized protein</fullName>
    </submittedName>
</protein>
<name>V5B963_TRYCR</name>
<dbReference type="AlphaFoldDB" id="V5B963"/>
<feature type="transmembrane region" description="Helical" evidence="1">
    <location>
        <begin position="121"/>
        <end position="140"/>
    </location>
</feature>
<sequence>MANAEAALIALRGDSPSVTVLADDEWSAENFTGEWSPRAAAKNDTSAPQNIHSLSIRGQYASRRPPHPAPRREVDTAEFKCRQHCACARVPGDAAFDSGTVWSRDILLSRRVWNCDSSRRMCTAFPAFFFTFTPFFYVRLLDTTMSELFYPLVCFCLWSTRDAGLAAVRPTDSRKRELEEQVGYRTKYEECFGWAHGTVYLFYYFNSSFFPFVALSICIYTNTRSFCAAWYMK</sequence>
<organism evidence="2 3">
    <name type="scientific">Trypanosoma cruzi Dm28c</name>
    <dbReference type="NCBI Taxonomy" id="1416333"/>
    <lineage>
        <taxon>Eukaryota</taxon>
        <taxon>Discoba</taxon>
        <taxon>Euglenozoa</taxon>
        <taxon>Kinetoplastea</taxon>
        <taxon>Metakinetoplastina</taxon>
        <taxon>Trypanosomatida</taxon>
        <taxon>Trypanosomatidae</taxon>
        <taxon>Trypanosoma</taxon>
        <taxon>Schizotrypanum</taxon>
    </lineage>
</organism>